<dbReference type="InterPro" id="IPR000055">
    <property type="entry name" value="Restrct_endonuc_typeI_TRD"/>
</dbReference>
<dbReference type="Pfam" id="PF01420">
    <property type="entry name" value="Methylase_S"/>
    <property type="match status" value="1"/>
</dbReference>
<evidence type="ECO:0000313" key="5">
    <source>
        <dbReference type="EMBL" id="MCR9035420.1"/>
    </source>
</evidence>
<evidence type="ECO:0000256" key="3">
    <source>
        <dbReference type="ARBA" id="ARBA00023125"/>
    </source>
</evidence>
<keyword evidence="5" id="KW-0255">Endonuclease</keyword>
<dbReference type="Proteomes" id="UP001204320">
    <property type="component" value="Unassembled WGS sequence"/>
</dbReference>
<dbReference type="Gene3D" id="3.90.220.20">
    <property type="entry name" value="DNA methylase specificity domains"/>
    <property type="match status" value="1"/>
</dbReference>
<dbReference type="SUPFAM" id="SSF116734">
    <property type="entry name" value="DNA methylase specificity domain"/>
    <property type="match status" value="1"/>
</dbReference>
<proteinExistence type="inferred from homology"/>
<dbReference type="GO" id="GO:0016787">
    <property type="term" value="F:hydrolase activity"/>
    <property type="evidence" value="ECO:0007669"/>
    <property type="project" value="UniProtKB-KW"/>
</dbReference>
<keyword evidence="2" id="KW-0680">Restriction system</keyword>
<keyword evidence="3" id="KW-0238">DNA-binding</keyword>
<dbReference type="EC" id="3.1.21.-" evidence="5"/>
<dbReference type="CDD" id="cd17251">
    <property type="entry name" value="RMtype1_S_HinAWORF1578P-TRD2-CR2_like"/>
    <property type="match status" value="1"/>
</dbReference>
<evidence type="ECO:0000256" key="2">
    <source>
        <dbReference type="ARBA" id="ARBA00022747"/>
    </source>
</evidence>
<evidence type="ECO:0000313" key="6">
    <source>
        <dbReference type="Proteomes" id="UP001204320"/>
    </source>
</evidence>
<evidence type="ECO:0000259" key="4">
    <source>
        <dbReference type="Pfam" id="PF01420"/>
    </source>
</evidence>
<dbReference type="Gene3D" id="1.10.287.1120">
    <property type="entry name" value="Bipartite methylase S protein"/>
    <property type="match status" value="1"/>
</dbReference>
<dbReference type="InterPro" id="IPR052021">
    <property type="entry name" value="Type-I_RS_S_subunit"/>
</dbReference>
<sequence>MEELGKTIWKQYATDAGQYQTIDSVAGNIITGKTPSTKKPEYYGGVYPFVTIPDMHSSVWLCSTDRALSDLGNESQPKKLVPAGSVLVSCIATIGLVGLTAYPSHFNQQINAVVPNRSGEEYYLYYALSAIKSKLLGIGATGSATLNVNKAAFSSIEIPWPSSQQMRDYLHRVTPVFEAMKTRTIESIKLEQIRDALLPKLLSGQIDVSKVAVQ</sequence>
<comment type="similarity">
    <text evidence="1">Belongs to the type-I restriction system S methylase family.</text>
</comment>
<keyword evidence="6" id="KW-1185">Reference proteome</keyword>
<keyword evidence="5" id="KW-0378">Hydrolase</keyword>
<comment type="caution">
    <text evidence="5">The sequence shown here is derived from an EMBL/GenBank/DDBJ whole genome shotgun (WGS) entry which is preliminary data.</text>
</comment>
<evidence type="ECO:0000256" key="1">
    <source>
        <dbReference type="ARBA" id="ARBA00010923"/>
    </source>
</evidence>
<organism evidence="5 6">
    <name type="scientific">Tractidigestivibacter montrealensis</name>
    <dbReference type="NCBI Taxonomy" id="2972466"/>
    <lineage>
        <taxon>Bacteria</taxon>
        <taxon>Bacillati</taxon>
        <taxon>Actinomycetota</taxon>
        <taxon>Coriobacteriia</taxon>
        <taxon>Coriobacteriales</taxon>
        <taxon>Atopobiaceae</taxon>
        <taxon>Tractidigestivibacter</taxon>
    </lineage>
</organism>
<feature type="domain" description="Type I restriction modification DNA specificity" evidence="4">
    <location>
        <begin position="28"/>
        <end position="188"/>
    </location>
</feature>
<dbReference type="InterPro" id="IPR044946">
    <property type="entry name" value="Restrct_endonuc_typeI_TRD_sf"/>
</dbReference>
<dbReference type="PANTHER" id="PTHR30408:SF13">
    <property type="entry name" value="TYPE I RESTRICTION ENZYME HINDI SPECIFICITY SUBUNIT"/>
    <property type="match status" value="1"/>
</dbReference>
<dbReference type="PANTHER" id="PTHR30408">
    <property type="entry name" value="TYPE-1 RESTRICTION ENZYME ECOKI SPECIFICITY PROTEIN"/>
    <property type="match status" value="1"/>
</dbReference>
<protein>
    <submittedName>
        <fullName evidence="5">Restriction endonuclease subunit S</fullName>
        <ecNumber evidence="5">3.1.21.-</ecNumber>
    </submittedName>
</protein>
<dbReference type="RefSeq" id="WP_258498246.1">
    <property type="nucleotide sequence ID" value="NZ_JANSKA010000001.1"/>
</dbReference>
<keyword evidence="5" id="KW-0540">Nuclease</keyword>
<reference evidence="5 6" key="1">
    <citation type="submission" date="2022-08" db="EMBL/GenBank/DDBJ databases">
        <title>Tractidigestivibacter montrealensis type strain KD21.</title>
        <authorList>
            <person name="Diop K."/>
            <person name="Richard C."/>
            <person name="Routy B."/>
        </authorList>
    </citation>
    <scope>NUCLEOTIDE SEQUENCE [LARGE SCALE GENOMIC DNA]</scope>
    <source>
        <strain evidence="5 6">KD21</strain>
    </source>
</reference>
<name>A0ABT1Z5D6_9ACTN</name>
<accession>A0ABT1Z5D6</accession>
<dbReference type="GO" id="GO:0004519">
    <property type="term" value="F:endonuclease activity"/>
    <property type="evidence" value="ECO:0007669"/>
    <property type="project" value="UniProtKB-KW"/>
</dbReference>
<gene>
    <name evidence="5" type="ORF">NVS32_00405</name>
</gene>
<dbReference type="EMBL" id="JANSKA010000001">
    <property type="protein sequence ID" value="MCR9035420.1"/>
    <property type="molecule type" value="Genomic_DNA"/>
</dbReference>